<evidence type="ECO:0000313" key="3">
    <source>
        <dbReference type="Proteomes" id="UP000191672"/>
    </source>
</evidence>
<feature type="compositionally biased region" description="Polar residues" evidence="1">
    <location>
        <begin position="46"/>
        <end position="56"/>
    </location>
</feature>
<dbReference type="PANTHER" id="PTHR34706:SF1">
    <property type="entry name" value="VWFA DOMAIN-CONTAINING PROTEIN"/>
    <property type="match status" value="1"/>
</dbReference>
<reference evidence="3" key="1">
    <citation type="journal article" date="2017" name="Nat. Microbiol.">
        <title>Global analysis of biosynthetic gene clusters reveals vast potential of secondary metabolite production in Penicillium species.</title>
        <authorList>
            <person name="Nielsen J.C."/>
            <person name="Grijseels S."/>
            <person name="Prigent S."/>
            <person name="Ji B."/>
            <person name="Dainat J."/>
            <person name="Nielsen K.F."/>
            <person name="Frisvad J.C."/>
            <person name="Workman M."/>
            <person name="Nielsen J."/>
        </authorList>
    </citation>
    <scope>NUCLEOTIDE SEQUENCE [LARGE SCALE GENOMIC DNA]</scope>
    <source>
        <strain evidence="3">IBT 31811</strain>
    </source>
</reference>
<protein>
    <recommendedName>
        <fullName evidence="4">VWFA domain-containing protein</fullName>
    </recommendedName>
</protein>
<sequence length="264" mass="29222">MNVFEKSPSMWASFASHQRSSRPATQSRPEPAPKKSWRLRFKSPVYTANTNPNNGTIDLPPPYTATPISPRTTRHQNHNQPDQESPYSFLSTFDTVFLVDDSSSMKGQNWKSAANAIAAIAPICTSHDPDGIDIYFLNQPAASNAHYNITTPSQVHEIFTRVTPRGVTPVGKRLNDILKPYMARVERMQAAQARNGGSDIDDRFYVRPVNIIVITDGVFTDDAESVIMGVARKLDLIDAIAWQVGIQFFQVGDDEIISGTAAVE</sequence>
<evidence type="ECO:0008006" key="4">
    <source>
        <dbReference type="Google" id="ProtNLM"/>
    </source>
</evidence>
<evidence type="ECO:0000313" key="2">
    <source>
        <dbReference type="EMBL" id="OQD85030.1"/>
    </source>
</evidence>
<dbReference type="PANTHER" id="PTHR34706">
    <property type="entry name" value="SLR1338 PROTEIN"/>
    <property type="match status" value="1"/>
</dbReference>
<feature type="compositionally biased region" description="Polar residues" evidence="1">
    <location>
        <begin position="15"/>
        <end position="28"/>
    </location>
</feature>
<dbReference type="EMBL" id="MDYN01000011">
    <property type="protein sequence ID" value="OQD85030.1"/>
    <property type="molecule type" value="Genomic_DNA"/>
</dbReference>
<evidence type="ECO:0000256" key="1">
    <source>
        <dbReference type="SAM" id="MobiDB-lite"/>
    </source>
</evidence>
<dbReference type="Proteomes" id="UP000191672">
    <property type="component" value="Unassembled WGS sequence"/>
</dbReference>
<comment type="caution">
    <text evidence="2">The sequence shown here is derived from an EMBL/GenBank/DDBJ whole genome shotgun (WGS) entry which is preliminary data.</text>
</comment>
<proteinExistence type="predicted"/>
<feature type="region of interest" description="Disordered" evidence="1">
    <location>
        <begin position="1"/>
        <end position="86"/>
    </location>
</feature>
<organism evidence="2 3">
    <name type="scientific">Penicillium antarcticum</name>
    <dbReference type="NCBI Taxonomy" id="416450"/>
    <lineage>
        <taxon>Eukaryota</taxon>
        <taxon>Fungi</taxon>
        <taxon>Dikarya</taxon>
        <taxon>Ascomycota</taxon>
        <taxon>Pezizomycotina</taxon>
        <taxon>Eurotiomycetes</taxon>
        <taxon>Eurotiomycetidae</taxon>
        <taxon>Eurotiales</taxon>
        <taxon>Aspergillaceae</taxon>
        <taxon>Penicillium</taxon>
    </lineage>
</organism>
<keyword evidence="3" id="KW-1185">Reference proteome</keyword>
<dbReference type="STRING" id="416450.A0A1V6Q727"/>
<name>A0A1V6Q727_9EURO</name>
<dbReference type="AlphaFoldDB" id="A0A1V6Q727"/>
<gene>
    <name evidence="2" type="ORF">PENANT_c011G02545</name>
</gene>
<dbReference type="Gene3D" id="3.40.50.410">
    <property type="entry name" value="von Willebrand factor, type A domain"/>
    <property type="match status" value="1"/>
</dbReference>
<dbReference type="SUPFAM" id="SSF53300">
    <property type="entry name" value="vWA-like"/>
    <property type="match status" value="1"/>
</dbReference>
<dbReference type="InterPro" id="IPR036465">
    <property type="entry name" value="vWFA_dom_sf"/>
</dbReference>
<accession>A0A1V6Q727</accession>